<evidence type="ECO:0000256" key="8">
    <source>
        <dbReference type="ARBA" id="ARBA00023136"/>
    </source>
</evidence>
<evidence type="ECO:0000256" key="4">
    <source>
        <dbReference type="ARBA" id="ARBA00022692"/>
    </source>
</evidence>
<dbReference type="InterPro" id="IPR027417">
    <property type="entry name" value="P-loop_NTPase"/>
</dbReference>
<dbReference type="Pfam" id="PF00664">
    <property type="entry name" value="ABC_membrane"/>
    <property type="match status" value="1"/>
</dbReference>
<organism evidence="13 14">
    <name type="scientific">Caldithrix abyssi DSM 13497</name>
    <dbReference type="NCBI Taxonomy" id="880073"/>
    <lineage>
        <taxon>Bacteria</taxon>
        <taxon>Pseudomonadati</taxon>
        <taxon>Calditrichota</taxon>
        <taxon>Calditrichia</taxon>
        <taxon>Calditrichales</taxon>
        <taxon>Calditrichaceae</taxon>
        <taxon>Caldithrix</taxon>
    </lineage>
</organism>
<dbReference type="PROSITE" id="PS50893">
    <property type="entry name" value="ABC_TRANSPORTER_2"/>
    <property type="match status" value="1"/>
</dbReference>
<evidence type="ECO:0000313" key="15">
    <source>
        <dbReference type="Proteomes" id="UP000183868"/>
    </source>
</evidence>
<keyword evidence="6 13" id="KW-0067">ATP-binding</keyword>
<dbReference type="eggNOG" id="COG4988">
    <property type="taxonomic scope" value="Bacteria"/>
</dbReference>
<dbReference type="InterPro" id="IPR003439">
    <property type="entry name" value="ABC_transporter-like_ATP-bd"/>
</dbReference>
<dbReference type="GO" id="GO:0140359">
    <property type="term" value="F:ABC-type transporter activity"/>
    <property type="evidence" value="ECO:0007669"/>
    <property type="project" value="InterPro"/>
</dbReference>
<dbReference type="GO" id="GO:0016887">
    <property type="term" value="F:ATP hydrolysis activity"/>
    <property type="evidence" value="ECO:0007669"/>
    <property type="project" value="InterPro"/>
</dbReference>
<dbReference type="Gene3D" id="3.40.50.300">
    <property type="entry name" value="P-loop containing nucleotide triphosphate hydrolases"/>
    <property type="match status" value="1"/>
</dbReference>
<accession>H1XPL2</accession>
<sequence precursor="true">MNIDRRLIRLLKNLRWPFILTLFFALLSVIAIVLEAKYLSAIIDLSFLKKQSLGNLLDLLLIFILVILARFLFQWLSDSFASHLSARIRHDLRNQLVRHLQGVSPVVLNLEKRGELINTLQQGVESLDAYFRSYIPQLFRAAAFPIVILMFVFPIDLLSGFVFLFTAPIIPVFMVLIGQHAKKATQRQWKTLSFLSAYLLDVIEGLTTLKILNRSQSQITRIRLLSEQFRHNTMSVLKIAFLSALVLELAASLSTAVIAVEIGLRLLYAKISFSQALFVLILAPEFYQPMRQLGASFHAGMEGMEAARRIFEIFTIRGRSTPKQSAQLSFSSSLSIELQKVSFRYPQTDTEALSDISLKIEAGKKYVIIGPSGAGKSTLFNLLLKFIAPTQGRILVNGNDLQQINDDFWFKQISWVPQKPYLFHDTIEANLKLVNPMASAEDMVRACKTARLHDFIMSLPDGYQTIVGERGARLSGGQAQRLALARAFLKDAPIILLDEPTANLDPQLDREIVEIMRQFPDDTTQIIIAHRFTTLKNADLIFVMVDGKLTDVGSFAELTASGKYLHRMAEELRGMS</sequence>
<dbReference type="Gene3D" id="1.20.1560.10">
    <property type="entry name" value="ABC transporter type 1, transmembrane domain"/>
    <property type="match status" value="1"/>
</dbReference>
<dbReference type="SUPFAM" id="SSF90123">
    <property type="entry name" value="ABC transporter transmembrane region"/>
    <property type="match status" value="1"/>
</dbReference>
<keyword evidence="2" id="KW-0813">Transport</keyword>
<dbReference type="GO" id="GO:0042883">
    <property type="term" value="P:cysteine transport"/>
    <property type="evidence" value="ECO:0007669"/>
    <property type="project" value="InterPro"/>
</dbReference>
<evidence type="ECO:0000256" key="1">
    <source>
        <dbReference type="ARBA" id="ARBA00004651"/>
    </source>
</evidence>
<dbReference type="EMBL" id="CM001402">
    <property type="protein sequence ID" value="EHO39933.1"/>
    <property type="molecule type" value="Genomic_DNA"/>
</dbReference>
<protein>
    <submittedName>
        <fullName evidence="13">ABC transporter, CydDC cysteine exporter (CydDC-E) family, permease/ATP-binding protein CydD</fullName>
    </submittedName>
    <submittedName>
        <fullName evidence="12">ATP-binding cassette, subfamily C, CydD</fullName>
    </submittedName>
</protein>
<dbReference type="InParanoid" id="H1XPL2"/>
<reference evidence="12 15" key="2">
    <citation type="submission" date="2016-11" db="EMBL/GenBank/DDBJ databases">
        <title>Genomic analysis of Caldithrix abyssi and proposal of a novel bacterial phylum Caldithrichaeota.</title>
        <authorList>
            <person name="Kublanov I."/>
            <person name="Sigalova O."/>
            <person name="Gavrilov S."/>
            <person name="Lebedinsky A."/>
            <person name="Ivanova N."/>
            <person name="Daum C."/>
            <person name="Reddy T."/>
            <person name="Klenk H.P."/>
            <person name="Goker M."/>
            <person name="Reva O."/>
            <person name="Miroshnichenko M."/>
            <person name="Kyprides N."/>
            <person name="Woyke T."/>
            <person name="Gelfand M."/>
        </authorList>
    </citation>
    <scope>NUCLEOTIDE SEQUENCE [LARGE SCALE GENOMIC DNA]</scope>
    <source>
        <strain evidence="12 15">LF13</strain>
    </source>
</reference>
<keyword evidence="7 9" id="KW-1133">Transmembrane helix</keyword>
<dbReference type="InterPro" id="IPR039421">
    <property type="entry name" value="Type_1_exporter"/>
</dbReference>
<dbReference type="STRING" id="880073.Cabys_3089"/>
<dbReference type="PROSITE" id="PS50929">
    <property type="entry name" value="ABC_TM1F"/>
    <property type="match status" value="1"/>
</dbReference>
<keyword evidence="4 9" id="KW-0812">Transmembrane</keyword>
<keyword evidence="5" id="KW-0547">Nucleotide-binding</keyword>
<dbReference type="SMART" id="SM00382">
    <property type="entry name" value="AAA"/>
    <property type="match status" value="1"/>
</dbReference>
<evidence type="ECO:0000313" key="12">
    <source>
        <dbReference type="EMBL" id="APF19837.1"/>
    </source>
</evidence>
<dbReference type="GO" id="GO:0005524">
    <property type="term" value="F:ATP binding"/>
    <property type="evidence" value="ECO:0007669"/>
    <property type="project" value="UniProtKB-KW"/>
</dbReference>
<evidence type="ECO:0000256" key="7">
    <source>
        <dbReference type="ARBA" id="ARBA00022989"/>
    </source>
</evidence>
<feature type="transmembrane region" description="Helical" evidence="9">
    <location>
        <begin position="54"/>
        <end position="73"/>
    </location>
</feature>
<feature type="domain" description="ABC transmembrane type-1" evidence="11">
    <location>
        <begin position="19"/>
        <end position="302"/>
    </location>
</feature>
<reference evidence="13 14" key="1">
    <citation type="submission" date="2011-09" db="EMBL/GenBank/DDBJ databases">
        <title>The permanent draft genome of Caldithrix abyssi DSM 13497.</title>
        <authorList>
            <consortium name="US DOE Joint Genome Institute (JGI-PGF)"/>
            <person name="Lucas S."/>
            <person name="Han J."/>
            <person name="Lapidus A."/>
            <person name="Bruce D."/>
            <person name="Goodwin L."/>
            <person name="Pitluck S."/>
            <person name="Peters L."/>
            <person name="Kyrpides N."/>
            <person name="Mavromatis K."/>
            <person name="Ivanova N."/>
            <person name="Mikhailova N."/>
            <person name="Chertkov O."/>
            <person name="Detter J.C."/>
            <person name="Tapia R."/>
            <person name="Han C."/>
            <person name="Land M."/>
            <person name="Hauser L."/>
            <person name="Markowitz V."/>
            <person name="Cheng J.-F."/>
            <person name="Hugenholtz P."/>
            <person name="Woyke T."/>
            <person name="Wu D."/>
            <person name="Spring S."/>
            <person name="Brambilla E."/>
            <person name="Klenk H.-P."/>
            <person name="Eisen J.A."/>
        </authorList>
    </citation>
    <scope>NUCLEOTIDE SEQUENCE [LARGE SCALE GENOMIC DNA]</scope>
    <source>
        <strain evidence="13 14">DSM 13497</strain>
    </source>
</reference>
<dbReference type="CDD" id="cd18584">
    <property type="entry name" value="ABC_6TM_AarD_CydD"/>
    <property type="match status" value="1"/>
</dbReference>
<dbReference type="AlphaFoldDB" id="H1XPL2"/>
<keyword evidence="8 9" id="KW-0472">Membrane</keyword>
<comment type="subcellular location">
    <subcellularLocation>
        <location evidence="1">Cell membrane</location>
        <topology evidence="1">Multi-pass membrane protein</topology>
    </subcellularLocation>
</comment>
<feature type="transmembrane region" description="Helical" evidence="9">
    <location>
        <begin position="138"/>
        <end position="155"/>
    </location>
</feature>
<dbReference type="EMBL" id="CP018099">
    <property type="protein sequence ID" value="APF19837.1"/>
    <property type="molecule type" value="Genomic_DNA"/>
</dbReference>
<dbReference type="GO" id="GO:0005886">
    <property type="term" value="C:plasma membrane"/>
    <property type="evidence" value="ECO:0007669"/>
    <property type="project" value="UniProtKB-SubCell"/>
</dbReference>
<evidence type="ECO:0000259" key="10">
    <source>
        <dbReference type="PROSITE" id="PS50893"/>
    </source>
</evidence>
<dbReference type="InterPro" id="IPR011527">
    <property type="entry name" value="ABC1_TM_dom"/>
</dbReference>
<dbReference type="SUPFAM" id="SSF52540">
    <property type="entry name" value="P-loop containing nucleoside triphosphate hydrolases"/>
    <property type="match status" value="1"/>
</dbReference>
<keyword evidence="3" id="KW-1003">Cell membrane</keyword>
<evidence type="ECO:0000256" key="3">
    <source>
        <dbReference type="ARBA" id="ARBA00022475"/>
    </source>
</evidence>
<dbReference type="OrthoDB" id="9806127at2"/>
<name>H1XPL2_CALAY</name>
<dbReference type="Proteomes" id="UP000004671">
    <property type="component" value="Chromosome"/>
</dbReference>
<proteinExistence type="predicted"/>
<dbReference type="KEGG" id="caby:Cabys_3089"/>
<dbReference type="NCBIfam" id="TIGR02857">
    <property type="entry name" value="CydD"/>
    <property type="match status" value="1"/>
</dbReference>
<feature type="domain" description="ABC transporter" evidence="10">
    <location>
        <begin position="336"/>
        <end position="571"/>
    </location>
</feature>
<dbReference type="InterPro" id="IPR017871">
    <property type="entry name" value="ABC_transporter-like_CS"/>
</dbReference>
<dbReference type="FunFam" id="3.40.50.300:FF:000221">
    <property type="entry name" value="Multidrug ABC transporter ATP-binding protein"/>
    <property type="match status" value="1"/>
</dbReference>
<dbReference type="InterPro" id="IPR014216">
    <property type="entry name" value="ABC_transptr_CydD"/>
</dbReference>
<dbReference type="Proteomes" id="UP000183868">
    <property type="component" value="Chromosome"/>
</dbReference>
<dbReference type="Pfam" id="PF00005">
    <property type="entry name" value="ABC_tran"/>
    <property type="match status" value="1"/>
</dbReference>
<gene>
    <name evidence="12" type="primary">cydD</name>
    <name evidence="12" type="ORF">Cabys_3089</name>
    <name evidence="13" type="ORF">Calab_0287</name>
</gene>
<evidence type="ECO:0000259" key="11">
    <source>
        <dbReference type="PROSITE" id="PS50929"/>
    </source>
</evidence>
<feature type="transmembrane region" description="Helical" evidence="9">
    <location>
        <begin position="239"/>
        <end position="260"/>
    </location>
</feature>
<dbReference type="InterPro" id="IPR036640">
    <property type="entry name" value="ABC1_TM_sf"/>
</dbReference>
<feature type="transmembrane region" description="Helical" evidence="9">
    <location>
        <begin position="14"/>
        <end position="34"/>
    </location>
</feature>
<evidence type="ECO:0000256" key="5">
    <source>
        <dbReference type="ARBA" id="ARBA00022741"/>
    </source>
</evidence>
<dbReference type="PANTHER" id="PTHR24221:SF590">
    <property type="entry name" value="COMPONENT LINKED WITH THE ASSEMBLY OF CYTOCHROME' TRANSPORT TRANSMEMBRANE ATP-BINDING PROTEIN ABC TRANSPORTER CYDD-RELATED"/>
    <property type="match status" value="1"/>
</dbReference>
<dbReference type="RefSeq" id="WP_006926832.1">
    <property type="nucleotide sequence ID" value="NZ_CM001402.1"/>
</dbReference>
<dbReference type="PROSITE" id="PS00211">
    <property type="entry name" value="ABC_TRANSPORTER_1"/>
    <property type="match status" value="1"/>
</dbReference>
<dbReference type="InterPro" id="IPR003593">
    <property type="entry name" value="AAA+_ATPase"/>
</dbReference>
<dbReference type="PaxDb" id="880073-Calab_0287"/>
<dbReference type="PANTHER" id="PTHR24221">
    <property type="entry name" value="ATP-BINDING CASSETTE SUB-FAMILY B"/>
    <property type="match status" value="1"/>
</dbReference>
<evidence type="ECO:0000256" key="2">
    <source>
        <dbReference type="ARBA" id="ARBA00022448"/>
    </source>
</evidence>
<evidence type="ECO:0000313" key="13">
    <source>
        <dbReference type="EMBL" id="EHO39933.1"/>
    </source>
</evidence>
<feature type="transmembrane region" description="Helical" evidence="9">
    <location>
        <begin position="161"/>
        <end position="178"/>
    </location>
</feature>
<evidence type="ECO:0000256" key="9">
    <source>
        <dbReference type="SAM" id="Phobius"/>
    </source>
</evidence>
<dbReference type="FunCoup" id="H1XPL2">
    <property type="interactions" value="48"/>
</dbReference>
<dbReference type="HOGENOM" id="CLU_000604_84_9_0"/>
<evidence type="ECO:0000256" key="6">
    <source>
        <dbReference type="ARBA" id="ARBA00022840"/>
    </source>
</evidence>
<keyword evidence="14" id="KW-1185">Reference proteome</keyword>
<evidence type="ECO:0000313" key="14">
    <source>
        <dbReference type="Proteomes" id="UP000004671"/>
    </source>
</evidence>